<evidence type="ECO:0000256" key="2">
    <source>
        <dbReference type="ARBA" id="ARBA00022679"/>
    </source>
</evidence>
<keyword evidence="4" id="KW-0862">Zinc</keyword>
<comment type="similarity">
    <text evidence="1">Belongs to the sirtuin family. Class I subfamily.</text>
</comment>
<proteinExistence type="inferred from homology"/>
<feature type="binding site" evidence="4">
    <location>
        <position position="220"/>
    </location>
    <ligand>
        <name>Zn(2+)</name>
        <dbReference type="ChEBI" id="CHEBI:29105"/>
    </ligand>
</feature>
<dbReference type="InterPro" id="IPR027546">
    <property type="entry name" value="Sirtuin_class_III"/>
</dbReference>
<dbReference type="Gene3D" id="3.30.1600.10">
    <property type="entry name" value="SIR2/SIRT2 'Small Domain"/>
    <property type="match status" value="1"/>
</dbReference>
<dbReference type="AlphaFoldDB" id="A0A0F4YUP0"/>
<evidence type="ECO:0000256" key="1">
    <source>
        <dbReference type="ARBA" id="ARBA00006924"/>
    </source>
</evidence>
<feature type="active site" description="Proton acceptor" evidence="4">
    <location>
        <position position="125"/>
    </location>
</feature>
<evidence type="ECO:0000256" key="4">
    <source>
        <dbReference type="PROSITE-ProRule" id="PRU00236"/>
    </source>
</evidence>
<dbReference type="STRING" id="1408163.A0A0F4YUP0"/>
<keyword evidence="3" id="KW-0520">NAD</keyword>
<dbReference type="Proteomes" id="UP000053958">
    <property type="component" value="Unassembled WGS sequence"/>
</dbReference>
<evidence type="ECO:0000259" key="5">
    <source>
        <dbReference type="PROSITE" id="PS50305"/>
    </source>
</evidence>
<dbReference type="InterPro" id="IPR050134">
    <property type="entry name" value="NAD-dep_sirtuin_deacylases"/>
</dbReference>
<organism evidence="6 7">
    <name type="scientific">Rasamsonia emersonii (strain ATCC 16479 / CBS 393.64 / IMI 116815)</name>
    <dbReference type="NCBI Taxonomy" id="1408163"/>
    <lineage>
        <taxon>Eukaryota</taxon>
        <taxon>Fungi</taxon>
        <taxon>Dikarya</taxon>
        <taxon>Ascomycota</taxon>
        <taxon>Pezizomycotina</taxon>
        <taxon>Eurotiomycetes</taxon>
        <taxon>Eurotiomycetidae</taxon>
        <taxon>Eurotiales</taxon>
        <taxon>Trichocomaceae</taxon>
        <taxon>Rasamsonia</taxon>
    </lineage>
</organism>
<comment type="caution">
    <text evidence="6">The sequence shown here is derived from an EMBL/GenBank/DDBJ whole genome shotgun (WGS) entry which is preliminary data.</text>
</comment>
<dbReference type="GO" id="GO:0070403">
    <property type="term" value="F:NAD+ binding"/>
    <property type="evidence" value="ECO:0007669"/>
    <property type="project" value="InterPro"/>
</dbReference>
<dbReference type="PANTHER" id="PTHR11085:SF10">
    <property type="entry name" value="NAD-DEPENDENT PROTEIN DEACYLASE SIRTUIN-5, MITOCHONDRIAL-RELATED"/>
    <property type="match status" value="1"/>
</dbReference>
<dbReference type="GO" id="GO:0036054">
    <property type="term" value="F:protein-malonyllysine demalonylase activity"/>
    <property type="evidence" value="ECO:0007669"/>
    <property type="project" value="InterPro"/>
</dbReference>
<name>A0A0F4YUP0_RASE3</name>
<dbReference type="GeneID" id="25316790"/>
<feature type="binding site" evidence="4">
    <location>
        <position position="138"/>
    </location>
    <ligand>
        <name>Zn(2+)</name>
        <dbReference type="ChEBI" id="CHEBI:29105"/>
    </ligand>
</feature>
<feature type="binding site" evidence="4">
    <location>
        <position position="217"/>
    </location>
    <ligand>
        <name>Zn(2+)</name>
        <dbReference type="ChEBI" id="CHEBI:29105"/>
    </ligand>
</feature>
<dbReference type="EMBL" id="LASV01000180">
    <property type="protein sequence ID" value="KKA21571.1"/>
    <property type="molecule type" value="Genomic_DNA"/>
</dbReference>
<keyword evidence="2" id="KW-0808">Transferase</keyword>
<evidence type="ECO:0000256" key="3">
    <source>
        <dbReference type="ARBA" id="ARBA00023027"/>
    </source>
</evidence>
<feature type="binding site" evidence="4">
    <location>
        <position position="133"/>
    </location>
    <ligand>
        <name>Zn(2+)</name>
        <dbReference type="ChEBI" id="CHEBI:29105"/>
    </ligand>
</feature>
<dbReference type="GO" id="GO:0005634">
    <property type="term" value="C:nucleus"/>
    <property type="evidence" value="ECO:0007669"/>
    <property type="project" value="TreeGrafter"/>
</dbReference>
<dbReference type="GO" id="GO:0036055">
    <property type="term" value="F:protein-succinyllysine desuccinylase activity"/>
    <property type="evidence" value="ECO:0007669"/>
    <property type="project" value="InterPro"/>
</dbReference>
<dbReference type="CDD" id="cd01412">
    <property type="entry name" value="SIRT5_Af1_CobB"/>
    <property type="match status" value="1"/>
</dbReference>
<keyword evidence="7" id="KW-1185">Reference proteome</keyword>
<dbReference type="InterPro" id="IPR026590">
    <property type="entry name" value="Ssirtuin_cat_dom"/>
</dbReference>
<dbReference type="InterPro" id="IPR026591">
    <property type="entry name" value="Sirtuin_cat_small_dom_sf"/>
</dbReference>
<dbReference type="RefSeq" id="XP_013328183.1">
    <property type="nucleotide sequence ID" value="XM_013472729.1"/>
</dbReference>
<gene>
    <name evidence="6" type="ORF">T310_4442</name>
</gene>
<dbReference type="OrthoDB" id="424302at2759"/>
<accession>A0A0F4YUP0</accession>
<keyword evidence="4" id="KW-0479">Metal-binding</keyword>
<sequence>MASIPAADLQSFSEYLKGCTHILALLGAGLSASSGLPTFRGAGGLWRSYDATSLATPEAFDASPDLVWQFYSYRRHMALKAKPNRAHYALAELAKRNKNFITLTQNVDGLSQRADHPPEQLHLLHGSLFDIKCTSFYCNYSRKDDFTDPIVPALAIPTEGPQPEPSADDKTGEQATKNLYGAMQAKQAAGQQTGRELDISDPKVPIPELRIEDLPQCPQCKGLLRPGVVWFGESLPAHTIHVVDEWISAAPRIDLMLVIGTSAKVWPAAGYVDIARAKGARVAVINMDPNDIPGSELQSGDWFFQGDAGVIVPEILKSVIGEI</sequence>
<reference evidence="6 7" key="1">
    <citation type="submission" date="2015-04" db="EMBL/GenBank/DDBJ databases">
        <authorList>
            <person name="Heijne W.H."/>
            <person name="Fedorova N.D."/>
            <person name="Nierman W.C."/>
            <person name="Vollebregt A.W."/>
            <person name="Zhao Z."/>
            <person name="Wu L."/>
            <person name="Kumar M."/>
            <person name="Stam H."/>
            <person name="van den Berg M.A."/>
            <person name="Pel H.J."/>
        </authorList>
    </citation>
    <scope>NUCLEOTIDE SEQUENCE [LARGE SCALE GENOMIC DNA]</scope>
    <source>
        <strain evidence="6 7">CBS 393.64</strain>
    </source>
</reference>
<dbReference type="SUPFAM" id="SSF52467">
    <property type="entry name" value="DHS-like NAD/FAD-binding domain"/>
    <property type="match status" value="1"/>
</dbReference>
<protein>
    <submittedName>
        <fullName evidence="6">SIR2 family histone deacetylase</fullName>
    </submittedName>
</protein>
<feature type="domain" description="Deacetylase sirtuin-type" evidence="5">
    <location>
        <begin position="2"/>
        <end position="323"/>
    </location>
</feature>
<dbReference type="GO" id="GO:0046872">
    <property type="term" value="F:metal ion binding"/>
    <property type="evidence" value="ECO:0007669"/>
    <property type="project" value="UniProtKB-KW"/>
</dbReference>
<dbReference type="PANTHER" id="PTHR11085">
    <property type="entry name" value="NAD-DEPENDENT PROTEIN DEACYLASE SIRTUIN-5, MITOCHONDRIAL-RELATED"/>
    <property type="match status" value="1"/>
</dbReference>
<evidence type="ECO:0000313" key="7">
    <source>
        <dbReference type="Proteomes" id="UP000053958"/>
    </source>
</evidence>
<dbReference type="InterPro" id="IPR003000">
    <property type="entry name" value="Sirtuin"/>
</dbReference>
<dbReference type="PROSITE" id="PS50305">
    <property type="entry name" value="SIRTUIN"/>
    <property type="match status" value="1"/>
</dbReference>
<dbReference type="Gene3D" id="3.40.50.1220">
    <property type="entry name" value="TPP-binding domain"/>
    <property type="match status" value="1"/>
</dbReference>
<dbReference type="Pfam" id="PF02146">
    <property type="entry name" value="SIR2"/>
    <property type="match status" value="2"/>
</dbReference>
<dbReference type="InterPro" id="IPR029035">
    <property type="entry name" value="DHS-like_NAD/FAD-binding_dom"/>
</dbReference>
<evidence type="ECO:0000313" key="6">
    <source>
        <dbReference type="EMBL" id="KKA21571.1"/>
    </source>
</evidence>
<dbReference type="GO" id="GO:0017136">
    <property type="term" value="F:histone deacetylase activity, NAD-dependent"/>
    <property type="evidence" value="ECO:0007669"/>
    <property type="project" value="TreeGrafter"/>
</dbReference>